<name>A0A4P6YTY0_9LACO</name>
<dbReference type="PANTHER" id="PTHR43479:SF7">
    <property type="entry name" value="TETR-FAMILY TRANSCRIPTIONAL REGULATOR"/>
    <property type="match status" value="1"/>
</dbReference>
<reference evidence="5" key="1">
    <citation type="submission" date="2019-03" db="EMBL/GenBank/DDBJ databases">
        <title>Weissella sp. 26KH-42 Genome sequencing.</title>
        <authorList>
            <person name="Heo J."/>
            <person name="Kim S.-J."/>
            <person name="Kim J.-S."/>
            <person name="Hong S.-B."/>
            <person name="Kwon S.-W."/>
        </authorList>
    </citation>
    <scope>NUCLEOTIDE SEQUENCE [LARGE SCALE GENOMIC DNA]</scope>
    <source>
        <strain evidence="5">26KH-42</strain>
    </source>
</reference>
<evidence type="ECO:0000256" key="2">
    <source>
        <dbReference type="PROSITE-ProRule" id="PRU00335"/>
    </source>
</evidence>
<proteinExistence type="predicted"/>
<dbReference type="RefSeq" id="WP_133363302.1">
    <property type="nucleotide sequence ID" value="NZ_CP037940.1"/>
</dbReference>
<evidence type="ECO:0000313" key="5">
    <source>
        <dbReference type="Proteomes" id="UP000292886"/>
    </source>
</evidence>
<dbReference type="OrthoDB" id="9810250at2"/>
<dbReference type="InterPro" id="IPR001647">
    <property type="entry name" value="HTH_TetR"/>
</dbReference>
<keyword evidence="5" id="KW-1185">Reference proteome</keyword>
<dbReference type="GO" id="GO:0003677">
    <property type="term" value="F:DNA binding"/>
    <property type="evidence" value="ECO:0007669"/>
    <property type="project" value="UniProtKB-UniRule"/>
</dbReference>
<accession>A0A4P6YTY0</accession>
<dbReference type="EMBL" id="CP037940">
    <property type="protein sequence ID" value="QBO36224.1"/>
    <property type="molecule type" value="Genomic_DNA"/>
</dbReference>
<dbReference type="PROSITE" id="PS50977">
    <property type="entry name" value="HTH_TETR_2"/>
    <property type="match status" value="1"/>
</dbReference>
<evidence type="ECO:0000256" key="1">
    <source>
        <dbReference type="ARBA" id="ARBA00023125"/>
    </source>
</evidence>
<dbReference type="PANTHER" id="PTHR43479">
    <property type="entry name" value="ACREF/ENVCD OPERON REPRESSOR-RELATED"/>
    <property type="match status" value="1"/>
</dbReference>
<dbReference type="KEGG" id="wei:EQG49_07010"/>
<dbReference type="InterPro" id="IPR039532">
    <property type="entry name" value="TetR_C_Firmicutes"/>
</dbReference>
<feature type="domain" description="HTH tetR-type" evidence="3">
    <location>
        <begin position="6"/>
        <end position="66"/>
    </location>
</feature>
<dbReference type="Gene3D" id="1.10.357.10">
    <property type="entry name" value="Tetracycline Repressor, domain 2"/>
    <property type="match status" value="1"/>
</dbReference>
<evidence type="ECO:0000313" key="4">
    <source>
        <dbReference type="EMBL" id="QBO36224.1"/>
    </source>
</evidence>
<feature type="DNA-binding region" description="H-T-H motif" evidence="2">
    <location>
        <begin position="29"/>
        <end position="48"/>
    </location>
</feature>
<keyword evidence="1 2" id="KW-0238">DNA-binding</keyword>
<dbReference type="InterPro" id="IPR009057">
    <property type="entry name" value="Homeodomain-like_sf"/>
</dbReference>
<gene>
    <name evidence="4" type="ORF">EQG49_07010</name>
</gene>
<protein>
    <submittedName>
        <fullName evidence="4">TetR/AcrR family transcriptional regulator</fullName>
    </submittedName>
</protein>
<organism evidence="4 5">
    <name type="scientific">Periweissella cryptocerci</name>
    <dbReference type="NCBI Taxonomy" id="2506420"/>
    <lineage>
        <taxon>Bacteria</taxon>
        <taxon>Bacillati</taxon>
        <taxon>Bacillota</taxon>
        <taxon>Bacilli</taxon>
        <taxon>Lactobacillales</taxon>
        <taxon>Lactobacillaceae</taxon>
        <taxon>Periweissella</taxon>
    </lineage>
</organism>
<dbReference type="Pfam" id="PF14278">
    <property type="entry name" value="TetR_C_8"/>
    <property type="match status" value="1"/>
</dbReference>
<dbReference type="AlphaFoldDB" id="A0A4P6YTY0"/>
<sequence>MASEVNGTQAYLLGAIERLLKKKSFEDISVSELTRVAGISRMTFYRHYQNITDVLTTEMNKLVGELEQDENLQTTDFYAAIVYYMHFLSDHADFINLLLRANQQTVLRDNIAKVLAVLSSNKPQLKNFNEREMQYYVKYHATGLTSVIVEWIERNQPETPEELATFLEKNTDGVG</sequence>
<dbReference type="InterPro" id="IPR050624">
    <property type="entry name" value="HTH-type_Tx_Regulator"/>
</dbReference>
<evidence type="ECO:0000259" key="3">
    <source>
        <dbReference type="PROSITE" id="PS50977"/>
    </source>
</evidence>
<dbReference type="SUPFAM" id="SSF46689">
    <property type="entry name" value="Homeodomain-like"/>
    <property type="match status" value="1"/>
</dbReference>
<dbReference type="Proteomes" id="UP000292886">
    <property type="component" value="Chromosome"/>
</dbReference>
<dbReference type="Pfam" id="PF00440">
    <property type="entry name" value="TetR_N"/>
    <property type="match status" value="1"/>
</dbReference>